<gene>
    <name evidence="10" type="ORF">ODE01S_05220</name>
</gene>
<dbReference type="InterPro" id="IPR003439">
    <property type="entry name" value="ABC_transporter-like_ATP-bd"/>
</dbReference>
<dbReference type="InterPro" id="IPR027417">
    <property type="entry name" value="P-loop_NTPase"/>
</dbReference>
<dbReference type="Proteomes" id="UP000321827">
    <property type="component" value="Unassembled WGS sequence"/>
</dbReference>
<keyword evidence="6 10" id="KW-0067">ATP-binding</keyword>
<name>A0A511RHH0_9DEIN</name>
<dbReference type="InterPro" id="IPR017871">
    <property type="entry name" value="ABC_transporter-like_CS"/>
</dbReference>
<dbReference type="Pfam" id="PF00005">
    <property type="entry name" value="ABC_tran"/>
    <property type="match status" value="2"/>
</dbReference>
<dbReference type="Gene3D" id="3.40.50.300">
    <property type="entry name" value="P-loop containing nucleotide triphosphate hydrolases"/>
    <property type="match status" value="2"/>
</dbReference>
<protein>
    <submittedName>
        <fullName evidence="10">Sugar ABC transporter ATP-binding protein</fullName>
    </submittedName>
</protein>
<dbReference type="RefSeq" id="WP_183677581.1">
    <property type="nucleotide sequence ID" value="NZ_BJXN01000003.1"/>
</dbReference>
<dbReference type="PANTHER" id="PTHR43790:SF4">
    <property type="entry name" value="GUANOSINE IMPORT ATP-BINDING PROTEIN NUPO"/>
    <property type="match status" value="1"/>
</dbReference>
<dbReference type="PROSITE" id="PS50893">
    <property type="entry name" value="ABC_TRANSPORTER_2"/>
    <property type="match status" value="2"/>
</dbReference>
<dbReference type="GO" id="GO:0005886">
    <property type="term" value="C:plasma membrane"/>
    <property type="evidence" value="ECO:0007669"/>
    <property type="project" value="UniProtKB-SubCell"/>
</dbReference>
<keyword evidence="8" id="KW-0472">Membrane</keyword>
<evidence type="ECO:0000256" key="5">
    <source>
        <dbReference type="ARBA" id="ARBA00022741"/>
    </source>
</evidence>
<organism evidence="10 11">
    <name type="scientific">Oceanithermus desulfurans NBRC 100063</name>
    <dbReference type="NCBI Taxonomy" id="1227550"/>
    <lineage>
        <taxon>Bacteria</taxon>
        <taxon>Thermotogati</taxon>
        <taxon>Deinococcota</taxon>
        <taxon>Deinococci</taxon>
        <taxon>Thermales</taxon>
        <taxon>Thermaceae</taxon>
        <taxon>Oceanithermus</taxon>
    </lineage>
</organism>
<keyword evidence="5" id="KW-0547">Nucleotide-binding</keyword>
<dbReference type="GO" id="GO:0016887">
    <property type="term" value="F:ATP hydrolysis activity"/>
    <property type="evidence" value="ECO:0007669"/>
    <property type="project" value="InterPro"/>
</dbReference>
<evidence type="ECO:0000256" key="7">
    <source>
        <dbReference type="ARBA" id="ARBA00022967"/>
    </source>
</evidence>
<dbReference type="FunFam" id="3.40.50.300:FF:000127">
    <property type="entry name" value="Ribose import ATP-binding protein RbsA"/>
    <property type="match status" value="1"/>
</dbReference>
<proteinExistence type="predicted"/>
<comment type="subcellular location">
    <subcellularLocation>
        <location evidence="1">Cell membrane</location>
        <topology evidence="1">Peripheral membrane protein</topology>
    </subcellularLocation>
</comment>
<keyword evidence="3" id="KW-1003">Cell membrane</keyword>
<dbReference type="GO" id="GO:0005524">
    <property type="term" value="F:ATP binding"/>
    <property type="evidence" value="ECO:0007669"/>
    <property type="project" value="UniProtKB-KW"/>
</dbReference>
<sequence length="498" mass="54852">MTEPNALLTLKHVTKRFPGVVAVDGVSLEVRPGEVHALLGENGAGKTTLVSLLYGLYPPDEGEIFWHGRPVRIRSPQEAIRLGIGLVPQHPLLVRAHTVLENLALGMPRGFLFPTRGLEARIAELTRHYGFRFDPHAPVWQLSEGEKQRVEIVRALLQGARLLVLDEPTSVLTPQEARELFKVIRRMRSEGEAVIFISHKLDEVLEVADRISVLRKGRLVGQMTRAEADKAELARMMVGRQVSFERRKPPARPGEVVLELAEVHALSDRGLPALRGVGLRVRAGEILGLAGVAGSGQRELVEVVTGLRRPQRGEVRVLGRAPWSRHRARIAHIPEDRRRQGVAGGLDLAENLILHDYGRPPFARGPLLDRRAVYAFAREQVARYRIDPPDPRTPARLLSGGNLQKLILARELHGEPPLIVAVHPTYGLDVGATELVHELLIEQSRSGAAVLLVSEDLDEVLALADRVAVIQGGRIVGEVDAEAADRERIGLWMAGVEA</sequence>
<keyword evidence="4" id="KW-0677">Repeat</keyword>
<keyword evidence="7" id="KW-1278">Translocase</keyword>
<dbReference type="AlphaFoldDB" id="A0A511RHH0"/>
<feature type="domain" description="ABC transporter" evidence="9">
    <location>
        <begin position="258"/>
        <end position="497"/>
    </location>
</feature>
<dbReference type="SUPFAM" id="SSF52540">
    <property type="entry name" value="P-loop containing nucleoside triphosphate hydrolases"/>
    <property type="match status" value="2"/>
</dbReference>
<dbReference type="CDD" id="cd03216">
    <property type="entry name" value="ABC_Carb_Monos_I"/>
    <property type="match status" value="1"/>
</dbReference>
<dbReference type="SMART" id="SM00382">
    <property type="entry name" value="AAA"/>
    <property type="match status" value="1"/>
</dbReference>
<accession>A0A511RHH0</accession>
<evidence type="ECO:0000256" key="4">
    <source>
        <dbReference type="ARBA" id="ARBA00022737"/>
    </source>
</evidence>
<evidence type="ECO:0000259" key="9">
    <source>
        <dbReference type="PROSITE" id="PS50893"/>
    </source>
</evidence>
<dbReference type="PANTHER" id="PTHR43790">
    <property type="entry name" value="CARBOHYDRATE TRANSPORT ATP-BINDING PROTEIN MG119-RELATED"/>
    <property type="match status" value="1"/>
</dbReference>
<dbReference type="EMBL" id="BJXN01000003">
    <property type="protein sequence ID" value="GEM89088.1"/>
    <property type="molecule type" value="Genomic_DNA"/>
</dbReference>
<evidence type="ECO:0000256" key="6">
    <source>
        <dbReference type="ARBA" id="ARBA00022840"/>
    </source>
</evidence>
<comment type="caution">
    <text evidence="10">The sequence shown here is derived from an EMBL/GenBank/DDBJ whole genome shotgun (WGS) entry which is preliminary data.</text>
</comment>
<evidence type="ECO:0000256" key="2">
    <source>
        <dbReference type="ARBA" id="ARBA00022448"/>
    </source>
</evidence>
<evidence type="ECO:0000256" key="1">
    <source>
        <dbReference type="ARBA" id="ARBA00004202"/>
    </source>
</evidence>
<evidence type="ECO:0000313" key="10">
    <source>
        <dbReference type="EMBL" id="GEM89088.1"/>
    </source>
</evidence>
<dbReference type="InterPro" id="IPR003593">
    <property type="entry name" value="AAA+_ATPase"/>
</dbReference>
<dbReference type="InterPro" id="IPR050107">
    <property type="entry name" value="ABC_carbohydrate_import_ATPase"/>
</dbReference>
<evidence type="ECO:0000256" key="3">
    <source>
        <dbReference type="ARBA" id="ARBA00022475"/>
    </source>
</evidence>
<reference evidence="10 11" key="1">
    <citation type="submission" date="2019-07" db="EMBL/GenBank/DDBJ databases">
        <title>Whole genome shotgun sequence of Oceanithermus desulfurans NBRC 100063.</title>
        <authorList>
            <person name="Hosoyama A."/>
            <person name="Uohara A."/>
            <person name="Ohji S."/>
            <person name="Ichikawa N."/>
        </authorList>
    </citation>
    <scope>NUCLEOTIDE SEQUENCE [LARGE SCALE GENOMIC DNA]</scope>
    <source>
        <strain evidence="10 11">NBRC 100063</strain>
    </source>
</reference>
<evidence type="ECO:0000256" key="8">
    <source>
        <dbReference type="ARBA" id="ARBA00023136"/>
    </source>
</evidence>
<feature type="domain" description="ABC transporter" evidence="9">
    <location>
        <begin position="8"/>
        <end position="241"/>
    </location>
</feature>
<dbReference type="PROSITE" id="PS00211">
    <property type="entry name" value="ABC_TRANSPORTER_1"/>
    <property type="match status" value="1"/>
</dbReference>
<keyword evidence="2" id="KW-0813">Transport</keyword>
<evidence type="ECO:0000313" key="11">
    <source>
        <dbReference type="Proteomes" id="UP000321827"/>
    </source>
</evidence>
<dbReference type="CDD" id="cd03215">
    <property type="entry name" value="ABC_Carb_Monos_II"/>
    <property type="match status" value="1"/>
</dbReference>